<feature type="compositionally biased region" description="Polar residues" evidence="1">
    <location>
        <begin position="135"/>
        <end position="151"/>
    </location>
</feature>
<keyword evidence="2" id="KW-0472">Membrane</keyword>
<dbReference type="eggNOG" id="ENOG502TE50">
    <property type="taxonomic scope" value="Eukaryota"/>
</dbReference>
<name>E4UWI5_ARTGP</name>
<accession>E4UWI5</accession>
<evidence type="ECO:0000256" key="2">
    <source>
        <dbReference type="SAM" id="Phobius"/>
    </source>
</evidence>
<dbReference type="OMA" id="LITFYDW"/>
<evidence type="ECO:0000256" key="1">
    <source>
        <dbReference type="SAM" id="MobiDB-lite"/>
    </source>
</evidence>
<dbReference type="EMBL" id="DS989825">
    <property type="protein sequence ID" value="EFR01741.1"/>
    <property type="molecule type" value="Genomic_DNA"/>
</dbReference>
<dbReference type="GeneID" id="10027420"/>
<dbReference type="Proteomes" id="UP000002669">
    <property type="component" value="Unassembled WGS sequence"/>
</dbReference>
<organism evidence="4">
    <name type="scientific">Arthroderma gypseum (strain ATCC MYA-4604 / CBS 118893)</name>
    <name type="common">Microsporum gypseum</name>
    <dbReference type="NCBI Taxonomy" id="535722"/>
    <lineage>
        <taxon>Eukaryota</taxon>
        <taxon>Fungi</taxon>
        <taxon>Dikarya</taxon>
        <taxon>Ascomycota</taxon>
        <taxon>Pezizomycotina</taxon>
        <taxon>Eurotiomycetes</taxon>
        <taxon>Eurotiomycetidae</taxon>
        <taxon>Onygenales</taxon>
        <taxon>Arthrodermataceae</taxon>
        <taxon>Nannizzia</taxon>
    </lineage>
</organism>
<keyword evidence="4" id="KW-1185">Reference proteome</keyword>
<dbReference type="InParanoid" id="E4UWI5"/>
<dbReference type="HOGENOM" id="CLU_1730975_0_0_1"/>
<evidence type="ECO:0000313" key="4">
    <source>
        <dbReference type="Proteomes" id="UP000002669"/>
    </source>
</evidence>
<keyword evidence="2" id="KW-0812">Transmembrane</keyword>
<gene>
    <name evidence="3" type="ORF">MGYG_04742</name>
</gene>
<sequence length="151" mass="16918">MAGRLITFYDWIKVLVYLFAFTSLISECVAFGYLGSVEPHRGFHQTSLVSKCISEGGIHVLNLVLHVQGMLKTPDIAGPSVSLALWRQVPSDYRNWAHDALQDHQIRFLEEKARYRNRPSRISSPVVARAALHSRPTSQSASRNRSPASMA</sequence>
<keyword evidence="2" id="KW-1133">Transmembrane helix</keyword>
<dbReference type="OrthoDB" id="10350553at2759"/>
<dbReference type="RefSeq" id="XP_003172152.1">
    <property type="nucleotide sequence ID" value="XM_003172104.1"/>
</dbReference>
<dbReference type="VEuPathDB" id="FungiDB:MGYG_04742"/>
<feature type="region of interest" description="Disordered" evidence="1">
    <location>
        <begin position="120"/>
        <end position="151"/>
    </location>
</feature>
<proteinExistence type="predicted"/>
<reference evidence="4" key="1">
    <citation type="journal article" date="2012" name="MBio">
        <title>Comparative genome analysis of Trichophyton rubrum and related dermatophytes reveals candidate genes involved in infection.</title>
        <authorList>
            <person name="Martinez D.A."/>
            <person name="Oliver B.G."/>
            <person name="Graeser Y."/>
            <person name="Goldberg J.M."/>
            <person name="Li W."/>
            <person name="Martinez-Rossi N.M."/>
            <person name="Monod M."/>
            <person name="Shelest E."/>
            <person name="Barton R.C."/>
            <person name="Birch E."/>
            <person name="Brakhage A.A."/>
            <person name="Chen Z."/>
            <person name="Gurr S.J."/>
            <person name="Heiman D."/>
            <person name="Heitman J."/>
            <person name="Kosti I."/>
            <person name="Rossi A."/>
            <person name="Saif S."/>
            <person name="Samalova M."/>
            <person name="Saunders C.W."/>
            <person name="Shea T."/>
            <person name="Summerbell R.C."/>
            <person name="Xu J."/>
            <person name="Young S."/>
            <person name="Zeng Q."/>
            <person name="Birren B.W."/>
            <person name="Cuomo C.A."/>
            <person name="White T.C."/>
        </authorList>
    </citation>
    <scope>NUCLEOTIDE SEQUENCE [LARGE SCALE GENOMIC DNA]</scope>
    <source>
        <strain evidence="4">ATCC MYA-4604 / CBS 118893</strain>
    </source>
</reference>
<feature type="transmembrane region" description="Helical" evidence="2">
    <location>
        <begin position="14"/>
        <end position="34"/>
    </location>
</feature>
<evidence type="ECO:0000313" key="3">
    <source>
        <dbReference type="EMBL" id="EFR01741.1"/>
    </source>
</evidence>
<dbReference type="AlphaFoldDB" id="E4UWI5"/>
<protein>
    <submittedName>
        <fullName evidence="3">Uncharacterized protein</fullName>
    </submittedName>
</protein>